<sequence length="60" mass="6822">MRQTVYVRPEMNEVMHILKIPEGPRYGDAGPQPIPDAQARKRVRRYLTKAAVESADQKAS</sequence>
<dbReference type="KEGG" id="span:AWL63_03975"/>
<organism evidence="1 2">
    <name type="scientific">Sphingomonas panacis</name>
    <dbReference type="NCBI Taxonomy" id="1560345"/>
    <lineage>
        <taxon>Bacteria</taxon>
        <taxon>Pseudomonadati</taxon>
        <taxon>Pseudomonadota</taxon>
        <taxon>Alphaproteobacteria</taxon>
        <taxon>Sphingomonadales</taxon>
        <taxon>Sphingomonadaceae</taxon>
        <taxon>Sphingomonas</taxon>
    </lineage>
</organism>
<dbReference type="RefSeq" id="WP_069203835.1">
    <property type="nucleotide sequence ID" value="NZ_CP014168.1"/>
</dbReference>
<dbReference type="STRING" id="1560345.AWL63_03975"/>
<name>A0A1B3Z763_9SPHN</name>
<dbReference type="Proteomes" id="UP000094256">
    <property type="component" value="Chromosome"/>
</dbReference>
<reference evidence="1 2" key="1">
    <citation type="submission" date="2016-01" db="EMBL/GenBank/DDBJ databases">
        <title>Complete genome and mega plasmid sequence of Sphingomonas panacis DCY99 elicits systemic resistance in rice to Xanthomonas oryzae.</title>
        <authorList>
            <person name="Kim Y.J."/>
            <person name="Yang D.C."/>
            <person name="Sing P."/>
        </authorList>
    </citation>
    <scope>NUCLEOTIDE SEQUENCE [LARGE SCALE GENOMIC DNA]</scope>
    <source>
        <strain evidence="1 2">DCY99</strain>
    </source>
</reference>
<evidence type="ECO:0000313" key="2">
    <source>
        <dbReference type="Proteomes" id="UP000094256"/>
    </source>
</evidence>
<protein>
    <submittedName>
        <fullName evidence="1">Uncharacterized protein</fullName>
    </submittedName>
</protein>
<gene>
    <name evidence="1" type="ORF">AWL63_03975</name>
</gene>
<accession>A0A1B3Z763</accession>
<keyword evidence="2" id="KW-1185">Reference proteome</keyword>
<dbReference type="EMBL" id="CP014168">
    <property type="protein sequence ID" value="AOH83255.1"/>
    <property type="molecule type" value="Genomic_DNA"/>
</dbReference>
<evidence type="ECO:0000313" key="1">
    <source>
        <dbReference type="EMBL" id="AOH83255.1"/>
    </source>
</evidence>
<dbReference type="AlphaFoldDB" id="A0A1B3Z763"/>
<proteinExistence type="predicted"/>